<dbReference type="Proteomes" id="UP000182121">
    <property type="component" value="Unassembled WGS sequence"/>
</dbReference>
<dbReference type="EMBL" id="FOIO01000153">
    <property type="protein sequence ID" value="SEU23476.1"/>
    <property type="molecule type" value="Genomic_DNA"/>
</dbReference>
<name>A0A1I0KHU3_9FIRM</name>
<proteinExistence type="predicted"/>
<evidence type="ECO:0000313" key="1">
    <source>
        <dbReference type="EMBL" id="SEU23476.1"/>
    </source>
</evidence>
<reference evidence="1 2" key="1">
    <citation type="submission" date="2016-10" db="EMBL/GenBank/DDBJ databases">
        <authorList>
            <person name="Varghese N."/>
            <person name="Submissions S."/>
        </authorList>
    </citation>
    <scope>NUCLEOTIDE SEQUENCE [LARGE SCALE GENOMIC DNA]</scope>
    <source>
        <strain evidence="1 2">NLAE-zl-C196</strain>
    </source>
</reference>
<sequence>MAKAYRCDLCNKFTDYAYKVDGLDFKIGERRDEFTGTYDKRQEVHEVCQDCYDKIMKTVESLYSRKN</sequence>
<evidence type="ECO:0000313" key="2">
    <source>
        <dbReference type="Proteomes" id="UP000182121"/>
    </source>
</evidence>
<accession>A0A1I0KHU3</accession>
<gene>
    <name evidence="1" type="ORF">SAMN05216521_11532</name>
</gene>
<organism evidence="1 2">
    <name type="scientific">Enterocloster clostridioformis</name>
    <dbReference type="NCBI Taxonomy" id="1531"/>
    <lineage>
        <taxon>Bacteria</taxon>
        <taxon>Bacillati</taxon>
        <taxon>Bacillota</taxon>
        <taxon>Clostridia</taxon>
        <taxon>Lachnospirales</taxon>
        <taxon>Lachnospiraceae</taxon>
        <taxon>Enterocloster</taxon>
    </lineage>
</organism>
<dbReference type="AlphaFoldDB" id="A0A1I0KHU3"/>
<comment type="caution">
    <text evidence="1">The sequence shown here is derived from an EMBL/GenBank/DDBJ whole genome shotgun (WGS) entry which is preliminary data.</text>
</comment>
<dbReference type="RefSeq" id="WP_074664623.1">
    <property type="nucleotide sequence ID" value="NZ_FOIO01000153.1"/>
</dbReference>
<protein>
    <submittedName>
        <fullName evidence="1">Uncharacterized protein</fullName>
    </submittedName>
</protein>